<evidence type="ECO:0000256" key="1">
    <source>
        <dbReference type="ARBA" id="ARBA00022670"/>
    </source>
</evidence>
<dbReference type="GO" id="GO:0004190">
    <property type="term" value="F:aspartic-type endopeptidase activity"/>
    <property type="evidence" value="ECO:0000318"/>
    <property type="project" value="GO_Central"/>
</dbReference>
<evidence type="ECO:0000313" key="5">
    <source>
        <dbReference type="Proteomes" id="UP000001514"/>
    </source>
</evidence>
<dbReference type="PANTHER" id="PTHR47967">
    <property type="entry name" value="OS07G0603500 PROTEIN-RELATED"/>
    <property type="match status" value="1"/>
</dbReference>
<dbReference type="InterPro" id="IPR032799">
    <property type="entry name" value="TAXi_C"/>
</dbReference>
<dbReference type="InParanoid" id="D8RPV7"/>
<dbReference type="HOGENOM" id="CLU_1186701_0_0_1"/>
<dbReference type="InterPro" id="IPR021109">
    <property type="entry name" value="Peptidase_aspartic_dom_sf"/>
</dbReference>
<dbReference type="EMBL" id="GL377586">
    <property type="protein sequence ID" value="EFJ25748.1"/>
    <property type="molecule type" value="Genomic_DNA"/>
</dbReference>
<feature type="domain" description="Xylanase inhibitor C-terminal" evidence="3">
    <location>
        <begin position="128"/>
        <end position="229"/>
    </location>
</feature>
<evidence type="ECO:0000256" key="2">
    <source>
        <dbReference type="ARBA" id="ARBA00022801"/>
    </source>
</evidence>
<evidence type="ECO:0000313" key="4">
    <source>
        <dbReference type="EMBL" id="EFJ25748.1"/>
    </source>
</evidence>
<gene>
    <name evidence="4" type="ORF">SELMODRAFT_413679</name>
</gene>
<sequence>MDLRLGTPPQPLNFTLVVDSGFSWVACSSSCAINCTTASLFQPAFSAISTSCGPSSPCSYNTSYATNFSSADDLHTFRGKLVIGNYKLRNASISSSMAYTSMITNPQAAELYFINLATISIDNNKFQLVQAIRNYTTNLVEVSSSIANALGLELCHNITFLHQQPLSYHFLGGAGARIEVPPWFLLDDSGNVNNTICMAIGLSDSVGLYLNVIGTYQQLDLTVEYDLEHFLLTI</sequence>
<dbReference type="GO" id="GO:0006508">
    <property type="term" value="P:proteolysis"/>
    <property type="evidence" value="ECO:0007669"/>
    <property type="project" value="UniProtKB-KW"/>
</dbReference>
<accession>D8RPV7</accession>
<evidence type="ECO:0000259" key="3">
    <source>
        <dbReference type="Pfam" id="PF14541"/>
    </source>
</evidence>
<organism evidence="5">
    <name type="scientific">Selaginella moellendorffii</name>
    <name type="common">Spikemoss</name>
    <dbReference type="NCBI Taxonomy" id="88036"/>
    <lineage>
        <taxon>Eukaryota</taxon>
        <taxon>Viridiplantae</taxon>
        <taxon>Streptophyta</taxon>
        <taxon>Embryophyta</taxon>
        <taxon>Tracheophyta</taxon>
        <taxon>Lycopodiopsida</taxon>
        <taxon>Selaginellales</taxon>
        <taxon>Selaginellaceae</taxon>
        <taxon>Selaginella</taxon>
    </lineage>
</organism>
<keyword evidence="5" id="KW-1185">Reference proteome</keyword>
<dbReference type="AlphaFoldDB" id="D8RPV7"/>
<dbReference type="Pfam" id="PF14541">
    <property type="entry name" value="TAXi_C"/>
    <property type="match status" value="1"/>
</dbReference>
<dbReference type="SUPFAM" id="SSF50630">
    <property type="entry name" value="Acid proteases"/>
    <property type="match status" value="1"/>
</dbReference>
<protein>
    <recommendedName>
        <fullName evidence="3">Xylanase inhibitor C-terminal domain-containing protein</fullName>
    </recommendedName>
</protein>
<dbReference type="Proteomes" id="UP000001514">
    <property type="component" value="Unassembled WGS sequence"/>
</dbReference>
<proteinExistence type="predicted"/>
<dbReference type="KEGG" id="smo:SELMODRAFT_413679"/>
<dbReference type="Gramene" id="EFJ25748">
    <property type="protein sequence ID" value="EFJ25748"/>
    <property type="gene ID" value="SELMODRAFT_413679"/>
</dbReference>
<dbReference type="PANTHER" id="PTHR47967:SF124">
    <property type="entry name" value="XYLANASE INHIBITOR C-TERMINAL DOMAIN-CONTAINING PROTEIN"/>
    <property type="match status" value="1"/>
</dbReference>
<reference evidence="4 5" key="1">
    <citation type="journal article" date="2011" name="Science">
        <title>The Selaginella genome identifies genetic changes associated with the evolution of vascular plants.</title>
        <authorList>
            <person name="Banks J.A."/>
            <person name="Nishiyama T."/>
            <person name="Hasebe M."/>
            <person name="Bowman J.L."/>
            <person name="Gribskov M."/>
            <person name="dePamphilis C."/>
            <person name="Albert V.A."/>
            <person name="Aono N."/>
            <person name="Aoyama T."/>
            <person name="Ambrose B.A."/>
            <person name="Ashton N.W."/>
            <person name="Axtell M.J."/>
            <person name="Barker E."/>
            <person name="Barker M.S."/>
            <person name="Bennetzen J.L."/>
            <person name="Bonawitz N.D."/>
            <person name="Chapple C."/>
            <person name="Cheng C."/>
            <person name="Correa L.G."/>
            <person name="Dacre M."/>
            <person name="DeBarry J."/>
            <person name="Dreyer I."/>
            <person name="Elias M."/>
            <person name="Engstrom E.M."/>
            <person name="Estelle M."/>
            <person name="Feng L."/>
            <person name="Finet C."/>
            <person name="Floyd S.K."/>
            <person name="Frommer W.B."/>
            <person name="Fujita T."/>
            <person name="Gramzow L."/>
            <person name="Gutensohn M."/>
            <person name="Harholt J."/>
            <person name="Hattori M."/>
            <person name="Heyl A."/>
            <person name="Hirai T."/>
            <person name="Hiwatashi Y."/>
            <person name="Ishikawa M."/>
            <person name="Iwata M."/>
            <person name="Karol K.G."/>
            <person name="Koehler B."/>
            <person name="Kolukisaoglu U."/>
            <person name="Kubo M."/>
            <person name="Kurata T."/>
            <person name="Lalonde S."/>
            <person name="Li K."/>
            <person name="Li Y."/>
            <person name="Litt A."/>
            <person name="Lyons E."/>
            <person name="Manning G."/>
            <person name="Maruyama T."/>
            <person name="Michael T.P."/>
            <person name="Mikami K."/>
            <person name="Miyazaki S."/>
            <person name="Morinaga S."/>
            <person name="Murata T."/>
            <person name="Mueller-Roeber B."/>
            <person name="Nelson D.R."/>
            <person name="Obara M."/>
            <person name="Oguri Y."/>
            <person name="Olmstead R.G."/>
            <person name="Onodera N."/>
            <person name="Petersen B.L."/>
            <person name="Pils B."/>
            <person name="Prigge M."/>
            <person name="Rensing S.A."/>
            <person name="Riano-Pachon D.M."/>
            <person name="Roberts A.W."/>
            <person name="Sato Y."/>
            <person name="Scheller H.V."/>
            <person name="Schulz B."/>
            <person name="Schulz C."/>
            <person name="Shakirov E.V."/>
            <person name="Shibagaki N."/>
            <person name="Shinohara N."/>
            <person name="Shippen D.E."/>
            <person name="Soerensen I."/>
            <person name="Sotooka R."/>
            <person name="Sugimoto N."/>
            <person name="Sugita M."/>
            <person name="Sumikawa N."/>
            <person name="Tanurdzic M."/>
            <person name="Theissen G."/>
            <person name="Ulvskov P."/>
            <person name="Wakazuki S."/>
            <person name="Weng J.K."/>
            <person name="Willats W.W."/>
            <person name="Wipf D."/>
            <person name="Wolf P.G."/>
            <person name="Yang L."/>
            <person name="Zimmer A.D."/>
            <person name="Zhu Q."/>
            <person name="Mitros T."/>
            <person name="Hellsten U."/>
            <person name="Loque D."/>
            <person name="Otillar R."/>
            <person name="Salamov A."/>
            <person name="Schmutz J."/>
            <person name="Shapiro H."/>
            <person name="Lindquist E."/>
            <person name="Lucas S."/>
            <person name="Rokhsar D."/>
            <person name="Grigoriev I.V."/>
        </authorList>
    </citation>
    <scope>NUCLEOTIDE SEQUENCE [LARGE SCALE GENOMIC DNA]</scope>
</reference>
<keyword evidence="2" id="KW-0378">Hydrolase</keyword>
<dbReference type="InterPro" id="IPR051708">
    <property type="entry name" value="Plant_Aspart_Prot_A1"/>
</dbReference>
<keyword evidence="1" id="KW-0645">Protease</keyword>
<name>D8RPV7_SELML</name>
<dbReference type="Gene3D" id="2.40.70.10">
    <property type="entry name" value="Acid Proteases"/>
    <property type="match status" value="2"/>
</dbReference>